<gene>
    <name evidence="1" type="ORF">HAX54_025050</name>
</gene>
<accession>A0ABS8UZ58</accession>
<evidence type="ECO:0000313" key="2">
    <source>
        <dbReference type="Proteomes" id="UP000823775"/>
    </source>
</evidence>
<organism evidence="1 2">
    <name type="scientific">Datura stramonium</name>
    <name type="common">Jimsonweed</name>
    <name type="synonym">Common thornapple</name>
    <dbReference type="NCBI Taxonomy" id="4076"/>
    <lineage>
        <taxon>Eukaryota</taxon>
        <taxon>Viridiplantae</taxon>
        <taxon>Streptophyta</taxon>
        <taxon>Embryophyta</taxon>
        <taxon>Tracheophyta</taxon>
        <taxon>Spermatophyta</taxon>
        <taxon>Magnoliopsida</taxon>
        <taxon>eudicotyledons</taxon>
        <taxon>Gunneridae</taxon>
        <taxon>Pentapetalae</taxon>
        <taxon>asterids</taxon>
        <taxon>lamiids</taxon>
        <taxon>Solanales</taxon>
        <taxon>Solanaceae</taxon>
        <taxon>Solanoideae</taxon>
        <taxon>Datureae</taxon>
        <taxon>Datura</taxon>
    </lineage>
</organism>
<keyword evidence="2" id="KW-1185">Reference proteome</keyword>
<comment type="caution">
    <text evidence="1">The sequence shown here is derived from an EMBL/GenBank/DDBJ whole genome shotgun (WGS) entry which is preliminary data.</text>
</comment>
<evidence type="ECO:0000313" key="1">
    <source>
        <dbReference type="EMBL" id="MCD9640037.1"/>
    </source>
</evidence>
<protein>
    <submittedName>
        <fullName evidence="1">Uncharacterized protein</fullName>
    </submittedName>
</protein>
<reference evidence="1 2" key="1">
    <citation type="journal article" date="2021" name="BMC Genomics">
        <title>Datura genome reveals duplications of psychoactive alkaloid biosynthetic genes and high mutation rate following tissue culture.</title>
        <authorList>
            <person name="Rajewski A."/>
            <person name="Carter-House D."/>
            <person name="Stajich J."/>
            <person name="Litt A."/>
        </authorList>
    </citation>
    <scope>NUCLEOTIDE SEQUENCE [LARGE SCALE GENOMIC DNA]</scope>
    <source>
        <strain evidence="1">AR-01</strain>
    </source>
</reference>
<proteinExistence type="predicted"/>
<name>A0ABS8UZ58_DATST</name>
<dbReference type="EMBL" id="JACEIK010003036">
    <property type="protein sequence ID" value="MCD9640037.1"/>
    <property type="molecule type" value="Genomic_DNA"/>
</dbReference>
<sequence length="147" mass="16427">MLNTVYENSTNESNQSQEELVEELGKFKMEIVKVNKSQEALEKKVEAQFVEMKQCIVDSNFKFIKDIKVLLDKGDFEGTLQTDQVSEEPSSSGPLRQGISAAVGPLWWRVSTVVVRVISTQAAMAGKWSLQWIHYSGKLIAAANTES</sequence>
<dbReference type="Proteomes" id="UP000823775">
    <property type="component" value="Unassembled WGS sequence"/>
</dbReference>